<protein>
    <submittedName>
        <fullName evidence="2">Transposase PF05598 domain protein</fullName>
    </submittedName>
</protein>
<evidence type="ECO:0000313" key="2">
    <source>
        <dbReference type="EMBL" id="EMN22027.1"/>
    </source>
</evidence>
<sequence length="264" mass="31479">MKPEESTKHENQGELFRNRLDQILDHRHPLYQIANKIDWEKFEKEFGKNYTEKTGRPGLRIRLLVGLHYLKHAYNVSDERVVEGYLENPYWQYFCGNEYFEHDLPCDPTSLVKWRKRIGSEGVEKFLEETILLGQREGEIKDQEFRRVNVDTTVQEKAIAFPTDARLYHKMRQALVKEASKENIQLRQSYKRKGKLAFIKQGRYFHAKQSKRANKETKRLKTYLGCVKRDIERKVENPHIRLKSLLEISERILSQTKNSKNKIL</sequence>
<dbReference type="Proteomes" id="UP000012106">
    <property type="component" value="Unassembled WGS sequence"/>
</dbReference>
<proteinExistence type="predicted"/>
<dbReference type="PANTHER" id="PTHR33803:SF3">
    <property type="entry name" value="BLL1974 PROTEIN"/>
    <property type="match status" value="1"/>
</dbReference>
<dbReference type="InterPro" id="IPR008490">
    <property type="entry name" value="Transposase_InsH_N"/>
</dbReference>
<dbReference type="Pfam" id="PF05598">
    <property type="entry name" value="DUF772"/>
    <property type="match status" value="1"/>
</dbReference>
<comment type="caution">
    <text evidence="2">The sequence shown here is derived from an EMBL/GenBank/DDBJ whole genome shotgun (WGS) entry which is preliminary data.</text>
</comment>
<evidence type="ECO:0000313" key="3">
    <source>
        <dbReference type="Proteomes" id="UP000012106"/>
    </source>
</evidence>
<name>M6K2Q2_9LEPT</name>
<feature type="domain" description="Transposase InsH N-terminal" evidence="1">
    <location>
        <begin position="19"/>
        <end position="117"/>
    </location>
</feature>
<dbReference type="NCBIfam" id="NF033578">
    <property type="entry name" value="transpos_IS5_1"/>
    <property type="match status" value="1"/>
</dbReference>
<dbReference type="AlphaFoldDB" id="M6K2Q2"/>
<reference evidence="2 3" key="1">
    <citation type="submission" date="2013-01" db="EMBL/GenBank/DDBJ databases">
        <authorList>
            <person name="Harkins D.M."/>
            <person name="Durkin A.S."/>
            <person name="Brinkac L.M."/>
            <person name="Haft D.H."/>
            <person name="Selengut J.D."/>
            <person name="Sanka R."/>
            <person name="DePew J."/>
            <person name="Purushe J."/>
            <person name="Hartskeerl R.A."/>
            <person name="Ahmed A."/>
            <person name="van der Linden H."/>
            <person name="Goris M.G.A."/>
            <person name="Vinetz J.M."/>
            <person name="Sutton G.G."/>
            <person name="Nierman W.C."/>
            <person name="Fouts D.E."/>
        </authorList>
    </citation>
    <scope>NUCLEOTIDE SEQUENCE [LARGE SCALE GENOMIC DNA]</scope>
    <source>
        <strain evidence="2 3">MAVJ 401</strain>
    </source>
</reference>
<evidence type="ECO:0000259" key="1">
    <source>
        <dbReference type="Pfam" id="PF05598"/>
    </source>
</evidence>
<dbReference type="EMBL" id="AHMU02000044">
    <property type="protein sequence ID" value="EMN22027.1"/>
    <property type="molecule type" value="Genomic_DNA"/>
</dbReference>
<accession>M6K2Q2</accession>
<dbReference type="PANTHER" id="PTHR33803">
    <property type="entry name" value="IS1478 TRANSPOSASE"/>
    <property type="match status" value="1"/>
</dbReference>
<gene>
    <name evidence="2" type="ORF">LEP1GSC063_4409</name>
</gene>
<dbReference type="InterPro" id="IPR047710">
    <property type="entry name" value="Transpos_IS5-like"/>
</dbReference>
<organism evidence="2 3">
    <name type="scientific">Leptospira santarosai serovar Arenal str. MAVJ 401</name>
    <dbReference type="NCBI Taxonomy" id="1049976"/>
    <lineage>
        <taxon>Bacteria</taxon>
        <taxon>Pseudomonadati</taxon>
        <taxon>Spirochaetota</taxon>
        <taxon>Spirochaetia</taxon>
        <taxon>Leptospirales</taxon>
        <taxon>Leptospiraceae</taxon>
        <taxon>Leptospira</taxon>
    </lineage>
</organism>